<evidence type="ECO:0000256" key="1">
    <source>
        <dbReference type="SAM" id="Phobius"/>
    </source>
</evidence>
<accession>A0A6J4NUV6</accession>
<organism evidence="2">
    <name type="scientific">uncultured Chloroflexia bacterium</name>
    <dbReference type="NCBI Taxonomy" id="1672391"/>
    <lineage>
        <taxon>Bacteria</taxon>
        <taxon>Bacillati</taxon>
        <taxon>Chloroflexota</taxon>
        <taxon>Chloroflexia</taxon>
        <taxon>environmental samples</taxon>
    </lineage>
</organism>
<sequence>HAHSGYLDLCINIGLLGATTFALGFLFATGRAVSWVRSSKSAIGLWPLAYLTFMLLYNFTESAILAHNDLFWVLYILAVLSTTRIAEARDRGYAVASAGERTEPRW</sequence>
<protein>
    <recommendedName>
        <fullName evidence="3">O-antigen ligase family protein</fullName>
    </recommendedName>
</protein>
<name>A0A6J4NUV6_9CHLR</name>
<keyword evidence="1" id="KW-0812">Transmembrane</keyword>
<dbReference type="EMBL" id="CADCTR010003386">
    <property type="protein sequence ID" value="CAA9398277.1"/>
    <property type="molecule type" value="Genomic_DNA"/>
</dbReference>
<reference evidence="2" key="1">
    <citation type="submission" date="2020-02" db="EMBL/GenBank/DDBJ databases">
        <authorList>
            <person name="Meier V. D."/>
        </authorList>
    </citation>
    <scope>NUCLEOTIDE SEQUENCE</scope>
    <source>
        <strain evidence="2">AVDCRST_MAG93</strain>
    </source>
</reference>
<feature type="non-terminal residue" evidence="2">
    <location>
        <position position="1"/>
    </location>
</feature>
<gene>
    <name evidence="2" type="ORF">AVDCRST_MAG93-10090</name>
</gene>
<proteinExistence type="predicted"/>
<evidence type="ECO:0008006" key="3">
    <source>
        <dbReference type="Google" id="ProtNLM"/>
    </source>
</evidence>
<feature type="transmembrane region" description="Helical" evidence="1">
    <location>
        <begin position="41"/>
        <end position="59"/>
    </location>
</feature>
<evidence type="ECO:0000313" key="2">
    <source>
        <dbReference type="EMBL" id="CAA9398277.1"/>
    </source>
</evidence>
<keyword evidence="1" id="KW-0472">Membrane</keyword>
<keyword evidence="1" id="KW-1133">Transmembrane helix</keyword>
<dbReference type="AlphaFoldDB" id="A0A6J4NUV6"/>
<feature type="transmembrane region" description="Helical" evidence="1">
    <location>
        <begin position="6"/>
        <end position="29"/>
    </location>
</feature>